<feature type="binding site" evidence="7">
    <location>
        <position position="193"/>
    </location>
    <ligand>
        <name>glyoxylate</name>
        <dbReference type="ChEBI" id="CHEBI:36655"/>
    </ligand>
</feature>
<dbReference type="EMBL" id="UWPJ01000029">
    <property type="protein sequence ID" value="VCU71676.1"/>
    <property type="molecule type" value="Genomic_DNA"/>
</dbReference>
<feature type="binding site" evidence="7">
    <location>
        <position position="158"/>
    </location>
    <ligand>
        <name>FMN</name>
        <dbReference type="ChEBI" id="CHEBI:58210"/>
    </ligand>
</feature>
<keyword evidence="3 7" id="KW-0288">FMN</keyword>
<accession>A0A3P4B823</accession>
<dbReference type="InterPro" id="IPR000262">
    <property type="entry name" value="FMN-dep_DH"/>
</dbReference>
<evidence type="ECO:0000256" key="7">
    <source>
        <dbReference type="PIRSR" id="PIRSR000138-2"/>
    </source>
</evidence>
<evidence type="ECO:0000313" key="10">
    <source>
        <dbReference type="Proteomes" id="UP000277294"/>
    </source>
</evidence>
<proteinExistence type="inferred from homology"/>
<dbReference type="PANTHER" id="PTHR10578:SF107">
    <property type="entry name" value="2-HYDROXYACID OXIDASE 1"/>
    <property type="match status" value="1"/>
</dbReference>
<feature type="binding site" evidence="7">
    <location>
        <begin position="336"/>
        <end position="340"/>
    </location>
    <ligand>
        <name>FMN</name>
        <dbReference type="ChEBI" id="CHEBI:58210"/>
    </ligand>
</feature>
<dbReference type="InterPro" id="IPR008259">
    <property type="entry name" value="FMN_hydac_DH_AS"/>
</dbReference>
<dbReference type="FunFam" id="3.20.20.70:FF:000029">
    <property type="entry name" value="L-lactate dehydrogenase"/>
    <property type="match status" value="1"/>
</dbReference>
<feature type="active site" description="Proton acceptor" evidence="6">
    <location>
        <position position="306"/>
    </location>
</feature>
<evidence type="ECO:0000256" key="2">
    <source>
        <dbReference type="ARBA" id="ARBA00022630"/>
    </source>
</evidence>
<dbReference type="CDD" id="cd02809">
    <property type="entry name" value="alpha_hydroxyacid_oxid_FMN"/>
    <property type="match status" value="1"/>
</dbReference>
<dbReference type="Gene3D" id="3.20.20.70">
    <property type="entry name" value="Aldolase class I"/>
    <property type="match status" value="1"/>
</dbReference>
<dbReference type="EC" id="1.1.99.31" evidence="9"/>
<feature type="binding site" evidence="7">
    <location>
        <begin position="106"/>
        <end position="108"/>
    </location>
    <ligand>
        <name>FMN</name>
        <dbReference type="ChEBI" id="CHEBI:58210"/>
    </ligand>
</feature>
<dbReference type="PROSITE" id="PS00557">
    <property type="entry name" value="FMN_HYDROXY_ACID_DH_1"/>
    <property type="match status" value="1"/>
</dbReference>
<organism evidence="9 10">
    <name type="scientific">Pigmentiphaga humi</name>
    <dbReference type="NCBI Taxonomy" id="2478468"/>
    <lineage>
        <taxon>Bacteria</taxon>
        <taxon>Pseudomonadati</taxon>
        <taxon>Pseudomonadota</taxon>
        <taxon>Betaproteobacteria</taxon>
        <taxon>Burkholderiales</taxon>
        <taxon>Alcaligenaceae</taxon>
        <taxon>Pigmentiphaga</taxon>
    </lineage>
</organism>
<feature type="binding site" evidence="7">
    <location>
        <position position="53"/>
    </location>
    <ligand>
        <name>glyoxylate</name>
        <dbReference type="ChEBI" id="CHEBI:36655"/>
    </ligand>
</feature>
<feature type="binding site" evidence="7">
    <location>
        <position position="156"/>
    </location>
    <ligand>
        <name>FMN</name>
        <dbReference type="ChEBI" id="CHEBI:58210"/>
    </ligand>
</feature>
<dbReference type="Proteomes" id="UP000277294">
    <property type="component" value="Unassembled WGS sequence"/>
</dbReference>
<keyword evidence="2 7" id="KW-0285">Flavoprotein</keyword>
<feature type="binding site" evidence="7">
    <location>
        <position position="135"/>
    </location>
    <ligand>
        <name>FMN</name>
        <dbReference type="ChEBI" id="CHEBI:58210"/>
    </ligand>
</feature>
<dbReference type="InterPro" id="IPR012133">
    <property type="entry name" value="Alpha-hydoxy_acid_DH_FMN"/>
</dbReference>
<gene>
    <name evidence="9" type="primary">mdlB_4</name>
    <name evidence="9" type="ORF">PIGHUM_03763</name>
</gene>
<reference evidence="9 10" key="1">
    <citation type="submission" date="2018-10" db="EMBL/GenBank/DDBJ databases">
        <authorList>
            <person name="Criscuolo A."/>
        </authorList>
    </citation>
    <scope>NUCLEOTIDE SEQUENCE [LARGE SCALE GENOMIC DNA]</scope>
    <source>
        <strain evidence="9">DnA1</strain>
    </source>
</reference>
<dbReference type="InterPro" id="IPR037396">
    <property type="entry name" value="FMN_HAD"/>
</dbReference>
<dbReference type="InterPro" id="IPR013785">
    <property type="entry name" value="Aldolase_TIM"/>
</dbReference>
<dbReference type="SUPFAM" id="SSF51395">
    <property type="entry name" value="FMN-linked oxidoreductases"/>
    <property type="match status" value="1"/>
</dbReference>
<keyword evidence="4 9" id="KW-0560">Oxidoreductase</keyword>
<evidence type="ECO:0000256" key="6">
    <source>
        <dbReference type="PIRSR" id="PIRSR000138-1"/>
    </source>
</evidence>
<dbReference type="PIRSF" id="PIRSF000138">
    <property type="entry name" value="Al-hdrx_acd_dh"/>
    <property type="match status" value="1"/>
</dbReference>
<evidence type="ECO:0000256" key="5">
    <source>
        <dbReference type="ARBA" id="ARBA00024042"/>
    </source>
</evidence>
<evidence type="ECO:0000256" key="3">
    <source>
        <dbReference type="ARBA" id="ARBA00022643"/>
    </source>
</evidence>
<comment type="cofactor">
    <cofactor evidence="1">
        <name>FMN</name>
        <dbReference type="ChEBI" id="CHEBI:58210"/>
    </cofactor>
</comment>
<feature type="binding site" evidence="7">
    <location>
        <position position="184"/>
    </location>
    <ligand>
        <name>FMN</name>
        <dbReference type="ChEBI" id="CHEBI:58210"/>
    </ligand>
</feature>
<feature type="binding site" evidence="7">
    <location>
        <position position="304"/>
    </location>
    <ligand>
        <name>FMN</name>
        <dbReference type="ChEBI" id="CHEBI:58210"/>
    </ligand>
</feature>
<dbReference type="PANTHER" id="PTHR10578">
    <property type="entry name" value="S -2-HYDROXY-ACID OXIDASE-RELATED"/>
    <property type="match status" value="1"/>
</dbReference>
<feature type="binding site" evidence="7">
    <location>
        <position position="282"/>
    </location>
    <ligand>
        <name>FMN</name>
        <dbReference type="ChEBI" id="CHEBI:58210"/>
    </ligand>
</feature>
<dbReference type="GO" id="GO:0033720">
    <property type="term" value="F:(S)-mandelate dehydrogenase activity"/>
    <property type="evidence" value="ECO:0007669"/>
    <property type="project" value="UniProtKB-EC"/>
</dbReference>
<evidence type="ECO:0000256" key="1">
    <source>
        <dbReference type="ARBA" id="ARBA00001917"/>
    </source>
</evidence>
<dbReference type="Pfam" id="PF01070">
    <property type="entry name" value="FMN_dh"/>
    <property type="match status" value="1"/>
</dbReference>
<dbReference type="PROSITE" id="PS51349">
    <property type="entry name" value="FMN_HYDROXY_ACID_DH_2"/>
    <property type="match status" value="1"/>
</dbReference>
<dbReference type="GO" id="GO:0010181">
    <property type="term" value="F:FMN binding"/>
    <property type="evidence" value="ECO:0007669"/>
    <property type="project" value="InterPro"/>
</dbReference>
<evidence type="ECO:0000259" key="8">
    <source>
        <dbReference type="PROSITE" id="PS51349"/>
    </source>
</evidence>
<evidence type="ECO:0000313" key="9">
    <source>
        <dbReference type="EMBL" id="VCU71676.1"/>
    </source>
</evidence>
<feature type="domain" description="FMN hydroxy acid dehydrogenase" evidence="8">
    <location>
        <begin position="27"/>
        <end position="410"/>
    </location>
</feature>
<keyword evidence="10" id="KW-1185">Reference proteome</keyword>
<sequence>MNATPSDSRGETPLEVQPLDSARRYARRLRGKLSLADFEHAARRHLPHPIFSYIHGGVEDNHSLHANLAAFREYEFIPRVLNDVSARHTGTELLGLACDAPFGIGPMGISALAAYDGDRVLARAARLARIPMVLSGASLTRMEDVAAEAPGYAWFQAYLPGNDAQAGRMVGRAEAAGFRTLVLTVDTSARANRENNVRAGFSTPLRPGPRLAWQGLTHPRWLAGTFVRTLMTLGLPRFENTANEVAVPVVSRKAARQFNRDNLSWSHVALIRRLWPGRLVLKGILSPHDARIAAEHGVDGIVVSNHGGRQLDGAVAPLRMLPAVAAAAGGMAVMFDGGVRRGGDVLKALALGADFVFVARPFLYAAAVAGEPGVAHAIALLKEEVRRNMASLGIRTIGEAGRELLIHQRADPQG</sequence>
<protein>
    <submittedName>
        <fullName evidence="9">(S)-mandelate dehydrogenase</fullName>
        <ecNumber evidence="9">1.1.99.31</ecNumber>
    </submittedName>
</protein>
<comment type="similarity">
    <text evidence="5">Belongs to the FMN-dependent alpha-hydroxy acid dehydrogenase family.</text>
</comment>
<feature type="binding site" evidence="7">
    <location>
        <position position="306"/>
    </location>
    <ligand>
        <name>glyoxylate</name>
        <dbReference type="ChEBI" id="CHEBI:36655"/>
    </ligand>
</feature>
<dbReference type="AlphaFoldDB" id="A0A3P4B823"/>
<evidence type="ECO:0000256" key="4">
    <source>
        <dbReference type="ARBA" id="ARBA00023002"/>
    </source>
</evidence>
<feature type="binding site" evidence="7">
    <location>
        <position position="309"/>
    </location>
    <ligand>
        <name>glyoxylate</name>
        <dbReference type="ChEBI" id="CHEBI:36655"/>
    </ligand>
</feature>
<name>A0A3P4B823_9BURK</name>